<dbReference type="InterPro" id="IPR004805">
    <property type="entry name" value="DnaE2/DnaE/PolC"/>
</dbReference>
<comment type="catalytic activity">
    <reaction evidence="6">
        <text>DNA(n) + a 2'-deoxyribonucleoside 5'-triphosphate = DNA(n+1) + diphosphate</text>
        <dbReference type="Rhea" id="RHEA:22508"/>
        <dbReference type="Rhea" id="RHEA-COMP:17339"/>
        <dbReference type="Rhea" id="RHEA-COMP:17340"/>
        <dbReference type="ChEBI" id="CHEBI:33019"/>
        <dbReference type="ChEBI" id="CHEBI:61560"/>
        <dbReference type="ChEBI" id="CHEBI:173112"/>
        <dbReference type="EC" id="2.7.7.7"/>
    </reaction>
</comment>
<dbReference type="InterPro" id="IPR029460">
    <property type="entry name" value="DNAPol_HHH"/>
</dbReference>
<proteinExistence type="predicted"/>
<comment type="caution">
    <text evidence="11">The sequence shown here is derived from an EMBL/GenBank/DDBJ whole genome shotgun (WGS) entry which is preliminary data.</text>
</comment>
<dbReference type="RefSeq" id="WP_108685184.1">
    <property type="nucleotide sequence ID" value="NZ_QCYK01000001.1"/>
</dbReference>
<keyword evidence="4" id="KW-0235">DNA replication</keyword>
<evidence type="ECO:0000259" key="10">
    <source>
        <dbReference type="Pfam" id="PF17657"/>
    </source>
</evidence>
<keyword evidence="12" id="KW-1185">Reference proteome</keyword>
<dbReference type="GO" id="GO:0006260">
    <property type="term" value="P:DNA replication"/>
    <property type="evidence" value="ECO:0007669"/>
    <property type="project" value="UniProtKB-KW"/>
</dbReference>
<reference evidence="11 12" key="1">
    <citation type="submission" date="2018-04" db="EMBL/GenBank/DDBJ databases">
        <title>Chitinophaga fuyangensis sp. nov., isolated from soil in a chemical factory.</title>
        <authorList>
            <person name="Chen K."/>
        </authorList>
    </citation>
    <scope>NUCLEOTIDE SEQUENCE [LARGE SCALE GENOMIC DNA]</scope>
    <source>
        <strain evidence="11 12">LY-1</strain>
    </source>
</reference>
<dbReference type="InterPro" id="IPR040982">
    <property type="entry name" value="DNA_pol3_finger"/>
</dbReference>
<evidence type="ECO:0000256" key="1">
    <source>
        <dbReference type="ARBA" id="ARBA00012417"/>
    </source>
</evidence>
<feature type="domain" description="PHP" evidence="7">
    <location>
        <begin position="3"/>
        <end position="95"/>
    </location>
</feature>
<evidence type="ECO:0000256" key="4">
    <source>
        <dbReference type="ARBA" id="ARBA00022705"/>
    </source>
</evidence>
<dbReference type="Gene3D" id="3.20.20.140">
    <property type="entry name" value="Metal-dependent hydrolases"/>
    <property type="match status" value="2"/>
</dbReference>
<evidence type="ECO:0000313" key="12">
    <source>
        <dbReference type="Proteomes" id="UP000244450"/>
    </source>
</evidence>
<dbReference type="Pfam" id="PF02811">
    <property type="entry name" value="PHP"/>
    <property type="match status" value="1"/>
</dbReference>
<gene>
    <name evidence="11" type="ORF">DCC81_03425</name>
</gene>
<protein>
    <recommendedName>
        <fullName evidence="1">DNA-directed DNA polymerase</fullName>
        <ecNumber evidence="1">2.7.7.7</ecNumber>
    </recommendedName>
</protein>
<evidence type="ECO:0000256" key="2">
    <source>
        <dbReference type="ARBA" id="ARBA00022679"/>
    </source>
</evidence>
<dbReference type="InterPro" id="IPR016195">
    <property type="entry name" value="Pol/histidinol_Pase-like"/>
</dbReference>
<dbReference type="EMBL" id="QCYK01000001">
    <property type="protein sequence ID" value="PUZ28545.1"/>
    <property type="molecule type" value="Genomic_DNA"/>
</dbReference>
<feature type="domain" description="DNA polymerase helix-hairpin-helix motif" evidence="9">
    <location>
        <begin position="730"/>
        <end position="813"/>
    </location>
</feature>
<accession>A0A2T7BLI8</accession>
<evidence type="ECO:0000256" key="5">
    <source>
        <dbReference type="ARBA" id="ARBA00022932"/>
    </source>
</evidence>
<dbReference type="Pfam" id="PF07733">
    <property type="entry name" value="DNA_pol3_alpha"/>
    <property type="match status" value="1"/>
</dbReference>
<dbReference type="OrthoDB" id="9803237at2"/>
<evidence type="ECO:0000259" key="8">
    <source>
        <dbReference type="Pfam" id="PF07733"/>
    </source>
</evidence>
<keyword evidence="5" id="KW-0239">DNA-directed DNA polymerase</keyword>
<keyword evidence="2" id="KW-0808">Transferase</keyword>
<feature type="domain" description="DNA polymerase III alpha subunit finger" evidence="10">
    <location>
        <begin position="490"/>
        <end position="655"/>
    </location>
</feature>
<dbReference type="PANTHER" id="PTHR32294">
    <property type="entry name" value="DNA POLYMERASE III SUBUNIT ALPHA"/>
    <property type="match status" value="1"/>
</dbReference>
<dbReference type="EC" id="2.7.7.7" evidence="1"/>
<organism evidence="11 12">
    <name type="scientific">Chitinophaga parva</name>
    <dbReference type="NCBI Taxonomy" id="2169414"/>
    <lineage>
        <taxon>Bacteria</taxon>
        <taxon>Pseudomonadati</taxon>
        <taxon>Bacteroidota</taxon>
        <taxon>Chitinophagia</taxon>
        <taxon>Chitinophagales</taxon>
        <taxon>Chitinophagaceae</taxon>
        <taxon>Chitinophaga</taxon>
    </lineage>
</organism>
<dbReference type="SUPFAM" id="SSF89550">
    <property type="entry name" value="PHP domain-like"/>
    <property type="match status" value="1"/>
</dbReference>
<keyword evidence="3" id="KW-0548">Nucleotidyltransferase</keyword>
<dbReference type="AlphaFoldDB" id="A0A2T7BLI8"/>
<dbReference type="NCBIfam" id="TIGR00594">
    <property type="entry name" value="polc"/>
    <property type="match status" value="1"/>
</dbReference>
<dbReference type="InterPro" id="IPR011708">
    <property type="entry name" value="DNA_pol3_alpha_NTPase_dom"/>
</dbReference>
<feature type="domain" description="Bacterial DNA polymerase III alpha subunit NTPase" evidence="8">
    <location>
        <begin position="246"/>
        <end position="483"/>
    </location>
</feature>
<evidence type="ECO:0000256" key="6">
    <source>
        <dbReference type="ARBA" id="ARBA00049244"/>
    </source>
</evidence>
<dbReference type="Proteomes" id="UP000244450">
    <property type="component" value="Unassembled WGS sequence"/>
</dbReference>
<dbReference type="Pfam" id="PF17657">
    <property type="entry name" value="DNA_pol3_finger"/>
    <property type="match status" value="1"/>
</dbReference>
<evidence type="ECO:0000259" key="7">
    <source>
        <dbReference type="Pfam" id="PF02811"/>
    </source>
</evidence>
<dbReference type="Gene3D" id="1.10.150.870">
    <property type="match status" value="1"/>
</dbReference>
<dbReference type="Pfam" id="PF14579">
    <property type="entry name" value="HHH_6"/>
    <property type="match status" value="1"/>
</dbReference>
<evidence type="ECO:0000313" key="11">
    <source>
        <dbReference type="EMBL" id="PUZ28545.1"/>
    </source>
</evidence>
<evidence type="ECO:0000256" key="3">
    <source>
        <dbReference type="ARBA" id="ARBA00022695"/>
    </source>
</evidence>
<sequence length="981" mass="110397">MLLNIHSYYSLRWGTIPMEDLVDLLIAQGYTGGVLTDINNTSGALEFIRSCQAKNFKGVVGIEFRQEDRLLYIGIAKNNAGFAELNEFLSGHNIAGKPLPDRAPDFSNAYVIYPFGTVKLATLGENEYLGIKSSQLTKLYKAPPALFAKLVALHPVTYSKPEDWRLHLQLRSIAHNILLDQLRPEMAAARDETLPSIGELITAYAAYPQIMINTYSLLDSCSFDFDFSGSKNKHIYTSSRYDDRQLLEKLAYEGMVRRYGPNDAVAKGRIAKEIDIIDQLGFAAYFLITWDMIRYSDSQGIAHVGRGSGASSVVAYCLGITNVCPIQLGLYFERFLNPSRKTPPDFDIDYSHRDRDRVFEYMFRRWGRSHTAILGTMNTFADRSIIREIGKIYGLPKEEIDRLIADPRADENRHQITAKVAAFYKQLPSNFPNMRSVHAGGILISELPITCYTALDMPPKALPTTQFDMYLAEAIGFEKLDILSQRGISNIKEAAVIIRENRGVSVDVDAVDTFFNDEEVKRRLRTAKAIGCFYIESPAMRQVLVKLGCEDYLTLVAASSIIRPGVGSSGMMRTYLHRHHNPGSFTYLHPILKEQLSETYGVMIYQEDVLKVAIHYAGLSPEDADSLRRAMSGKDRGGHHIEAIRQKYFHNCAAKGYDIAVSTEIWRQIESFAGYSFAKAHSASFAVESYQCLYLKSHYPREYMVAVVNNGGGFYHPKVYLREAIKEGGTVHLPCVNNSRAQTSIRGSDIYIGFDQIDSITSETISKILAARTAAGPFKDLESFMSRTRVTQEQLHLLIRVGALRFTGQSKKSLLWRSYPLQSTTRPSTGDQALVSAATQTVTLPQLDDHPDEYYYDEMELLHYLVSCSPFDMLRSPFRGDAMVADLLQLAGKMVRMVGHYICQKSLRTKKGEPMAFGTFWDANFDYLDTVHFSESLRQYPLQGAGTYLLKGKVCLEYGVPALEVTQMAKLPIRPDPRLQE</sequence>
<dbReference type="GO" id="GO:0003887">
    <property type="term" value="F:DNA-directed DNA polymerase activity"/>
    <property type="evidence" value="ECO:0007669"/>
    <property type="project" value="UniProtKB-KW"/>
</dbReference>
<evidence type="ECO:0000259" key="9">
    <source>
        <dbReference type="Pfam" id="PF14579"/>
    </source>
</evidence>
<dbReference type="GO" id="GO:0008408">
    <property type="term" value="F:3'-5' exonuclease activity"/>
    <property type="evidence" value="ECO:0007669"/>
    <property type="project" value="InterPro"/>
</dbReference>
<name>A0A2T7BLI8_9BACT</name>
<dbReference type="InterPro" id="IPR004013">
    <property type="entry name" value="PHP_dom"/>
</dbReference>